<organism evidence="2 3">
    <name type="scientific">Zopfia rhizophila CBS 207.26</name>
    <dbReference type="NCBI Taxonomy" id="1314779"/>
    <lineage>
        <taxon>Eukaryota</taxon>
        <taxon>Fungi</taxon>
        <taxon>Dikarya</taxon>
        <taxon>Ascomycota</taxon>
        <taxon>Pezizomycotina</taxon>
        <taxon>Dothideomycetes</taxon>
        <taxon>Dothideomycetes incertae sedis</taxon>
        <taxon>Zopfiaceae</taxon>
        <taxon>Zopfia</taxon>
    </lineage>
</organism>
<evidence type="ECO:0000313" key="2">
    <source>
        <dbReference type="EMBL" id="KAF2174593.1"/>
    </source>
</evidence>
<dbReference type="AlphaFoldDB" id="A0A6A6D629"/>
<feature type="compositionally biased region" description="Low complexity" evidence="1">
    <location>
        <begin position="103"/>
        <end position="120"/>
    </location>
</feature>
<evidence type="ECO:0000256" key="1">
    <source>
        <dbReference type="SAM" id="MobiDB-lite"/>
    </source>
</evidence>
<feature type="region of interest" description="Disordered" evidence="1">
    <location>
        <begin position="93"/>
        <end position="120"/>
    </location>
</feature>
<evidence type="ECO:0000313" key="3">
    <source>
        <dbReference type="Proteomes" id="UP000800200"/>
    </source>
</evidence>
<keyword evidence="3" id="KW-1185">Reference proteome</keyword>
<protein>
    <submittedName>
        <fullName evidence="2">Uncharacterized protein</fullName>
    </submittedName>
</protein>
<proteinExistence type="predicted"/>
<dbReference type="Proteomes" id="UP000800200">
    <property type="component" value="Unassembled WGS sequence"/>
</dbReference>
<reference evidence="2" key="1">
    <citation type="journal article" date="2020" name="Stud. Mycol.">
        <title>101 Dothideomycetes genomes: a test case for predicting lifestyles and emergence of pathogens.</title>
        <authorList>
            <person name="Haridas S."/>
            <person name="Albert R."/>
            <person name="Binder M."/>
            <person name="Bloem J."/>
            <person name="Labutti K."/>
            <person name="Salamov A."/>
            <person name="Andreopoulos B."/>
            <person name="Baker S."/>
            <person name="Barry K."/>
            <person name="Bills G."/>
            <person name="Bluhm B."/>
            <person name="Cannon C."/>
            <person name="Castanera R."/>
            <person name="Culley D."/>
            <person name="Daum C."/>
            <person name="Ezra D."/>
            <person name="Gonzalez J."/>
            <person name="Henrissat B."/>
            <person name="Kuo A."/>
            <person name="Liang C."/>
            <person name="Lipzen A."/>
            <person name="Lutzoni F."/>
            <person name="Magnuson J."/>
            <person name="Mondo S."/>
            <person name="Nolan M."/>
            <person name="Ohm R."/>
            <person name="Pangilinan J."/>
            <person name="Park H.-J."/>
            <person name="Ramirez L."/>
            <person name="Alfaro M."/>
            <person name="Sun H."/>
            <person name="Tritt A."/>
            <person name="Yoshinaga Y."/>
            <person name="Zwiers L.-H."/>
            <person name="Turgeon B."/>
            <person name="Goodwin S."/>
            <person name="Spatafora J."/>
            <person name="Crous P."/>
            <person name="Grigoriev I."/>
        </authorList>
    </citation>
    <scope>NUCLEOTIDE SEQUENCE</scope>
    <source>
        <strain evidence="2">CBS 207.26</strain>
    </source>
</reference>
<gene>
    <name evidence="2" type="ORF">K469DRAFT_151571</name>
</gene>
<name>A0A6A6D629_9PEZI</name>
<sequence length="200" mass="21918">MAVGPLLCPTSSWRFGCRSFVATGGLYIPIGVWCWSTSSNCSFLRLKVARISCLFAWAPVSTCSGTVPRSCLFEAFVAQLLLFQSDGSSRPIAATEDPTHFESCSQSSSNKSNTGSDSSSCGRLLELVSFARRLEDLLWLDYALASRPAQQFTLCSRSRNCHESLTTRGVREFSPSRCAFRQVVAGDGVWEFVSQSYVCS</sequence>
<accession>A0A6A6D629</accession>
<dbReference type="EMBL" id="ML994819">
    <property type="protein sequence ID" value="KAF2174593.1"/>
    <property type="molecule type" value="Genomic_DNA"/>
</dbReference>